<reference evidence="2" key="2">
    <citation type="journal article" date="2015" name="Fish Shellfish Immunol.">
        <title>Early steps in the European eel (Anguilla anguilla)-Vibrio vulnificus interaction in the gills: Role of the RtxA13 toxin.</title>
        <authorList>
            <person name="Callol A."/>
            <person name="Pajuelo D."/>
            <person name="Ebbesson L."/>
            <person name="Teles M."/>
            <person name="MacKenzie S."/>
            <person name="Amaro C."/>
        </authorList>
    </citation>
    <scope>NUCLEOTIDE SEQUENCE</scope>
</reference>
<evidence type="ECO:0000313" key="2">
    <source>
        <dbReference type="EMBL" id="JAH89522.1"/>
    </source>
</evidence>
<dbReference type="EMBL" id="GBXM01019055">
    <property type="protein sequence ID" value="JAH89522.1"/>
    <property type="molecule type" value="Transcribed_RNA"/>
</dbReference>
<reference evidence="2" key="1">
    <citation type="submission" date="2014-11" db="EMBL/GenBank/DDBJ databases">
        <authorList>
            <person name="Amaro Gonzalez C."/>
        </authorList>
    </citation>
    <scope>NUCLEOTIDE SEQUENCE</scope>
</reference>
<sequence>MPNVIFPWWVTGVKYLAVARWLLKMRSVNFQGQHVYEVQCKLVLRSHQVQV</sequence>
<protein>
    <submittedName>
        <fullName evidence="2">Uncharacterized protein</fullName>
    </submittedName>
</protein>
<keyword evidence="1" id="KW-1133">Transmembrane helix</keyword>
<keyword evidence="1" id="KW-0812">Transmembrane</keyword>
<name>A0A0E9WGN4_ANGAN</name>
<organism evidence="2">
    <name type="scientific">Anguilla anguilla</name>
    <name type="common">European freshwater eel</name>
    <name type="synonym">Muraena anguilla</name>
    <dbReference type="NCBI Taxonomy" id="7936"/>
    <lineage>
        <taxon>Eukaryota</taxon>
        <taxon>Metazoa</taxon>
        <taxon>Chordata</taxon>
        <taxon>Craniata</taxon>
        <taxon>Vertebrata</taxon>
        <taxon>Euteleostomi</taxon>
        <taxon>Actinopterygii</taxon>
        <taxon>Neopterygii</taxon>
        <taxon>Teleostei</taxon>
        <taxon>Anguilliformes</taxon>
        <taxon>Anguillidae</taxon>
        <taxon>Anguilla</taxon>
    </lineage>
</organism>
<dbReference type="AlphaFoldDB" id="A0A0E9WGN4"/>
<proteinExistence type="predicted"/>
<keyword evidence="1" id="KW-0472">Membrane</keyword>
<accession>A0A0E9WGN4</accession>
<evidence type="ECO:0000256" key="1">
    <source>
        <dbReference type="SAM" id="Phobius"/>
    </source>
</evidence>
<feature type="transmembrane region" description="Helical" evidence="1">
    <location>
        <begin position="6"/>
        <end position="23"/>
    </location>
</feature>